<feature type="transmembrane region" description="Helical" evidence="1">
    <location>
        <begin position="83"/>
        <end position="104"/>
    </location>
</feature>
<comment type="caution">
    <text evidence="2">The sequence shown here is derived from an EMBL/GenBank/DDBJ whole genome shotgun (WGS) entry which is preliminary data.</text>
</comment>
<dbReference type="AlphaFoldDB" id="A0A9P6MKZ3"/>
<keyword evidence="1" id="KW-0472">Membrane</keyword>
<evidence type="ECO:0000313" key="3">
    <source>
        <dbReference type="Proteomes" id="UP000703661"/>
    </source>
</evidence>
<proteinExistence type="predicted"/>
<keyword evidence="1" id="KW-0812">Transmembrane</keyword>
<organism evidence="2 3">
    <name type="scientific">Entomortierella chlamydospora</name>
    <dbReference type="NCBI Taxonomy" id="101097"/>
    <lineage>
        <taxon>Eukaryota</taxon>
        <taxon>Fungi</taxon>
        <taxon>Fungi incertae sedis</taxon>
        <taxon>Mucoromycota</taxon>
        <taxon>Mortierellomycotina</taxon>
        <taxon>Mortierellomycetes</taxon>
        <taxon>Mortierellales</taxon>
        <taxon>Mortierellaceae</taxon>
        <taxon>Entomortierella</taxon>
    </lineage>
</organism>
<sequence length="197" mass="21593">MARPDKDYCCCCIPLRFAVAIIGLVALVLGALDLWSVLRAGNNTNTSSRISVYIAAGVYGVLGISGLLSAIIKTYGLAKNFSVLWWTFTIVVSILSIVNLVLVATQDKDELRAVCRDNLLSDKYSSGDYNPNSLEDDVNSCYNLTLIISGVSLAVQVLIMSLCGWVASRYTGEVKHMHDNEYIQPLQLQPQDGYYKA</sequence>
<keyword evidence="1" id="KW-1133">Transmembrane helix</keyword>
<evidence type="ECO:0000313" key="2">
    <source>
        <dbReference type="EMBL" id="KAG0005767.1"/>
    </source>
</evidence>
<accession>A0A9P6MKZ3</accession>
<feature type="transmembrane region" description="Helical" evidence="1">
    <location>
        <begin position="144"/>
        <end position="167"/>
    </location>
</feature>
<keyword evidence="3" id="KW-1185">Reference proteome</keyword>
<dbReference type="EMBL" id="JAAAID010002662">
    <property type="protein sequence ID" value="KAG0005767.1"/>
    <property type="molecule type" value="Genomic_DNA"/>
</dbReference>
<evidence type="ECO:0000256" key="1">
    <source>
        <dbReference type="SAM" id="Phobius"/>
    </source>
</evidence>
<dbReference type="Proteomes" id="UP000703661">
    <property type="component" value="Unassembled WGS sequence"/>
</dbReference>
<gene>
    <name evidence="2" type="ORF">BGZ80_005396</name>
</gene>
<protein>
    <submittedName>
        <fullName evidence="2">Uncharacterized protein</fullName>
    </submittedName>
</protein>
<feature type="transmembrane region" description="Helical" evidence="1">
    <location>
        <begin position="12"/>
        <end position="38"/>
    </location>
</feature>
<reference evidence="2" key="1">
    <citation type="journal article" date="2020" name="Fungal Divers.">
        <title>Resolving the Mortierellaceae phylogeny through synthesis of multi-gene phylogenetics and phylogenomics.</title>
        <authorList>
            <person name="Vandepol N."/>
            <person name="Liber J."/>
            <person name="Desiro A."/>
            <person name="Na H."/>
            <person name="Kennedy M."/>
            <person name="Barry K."/>
            <person name="Grigoriev I.V."/>
            <person name="Miller A.N."/>
            <person name="O'Donnell K."/>
            <person name="Stajich J.E."/>
            <person name="Bonito G."/>
        </authorList>
    </citation>
    <scope>NUCLEOTIDE SEQUENCE</scope>
    <source>
        <strain evidence="2">NRRL 2769</strain>
    </source>
</reference>
<dbReference type="OrthoDB" id="3239304at2759"/>
<feature type="transmembrane region" description="Helical" evidence="1">
    <location>
        <begin position="50"/>
        <end position="71"/>
    </location>
</feature>
<name>A0A9P6MKZ3_9FUNG</name>